<dbReference type="RefSeq" id="WP_012471696.1">
    <property type="nucleotide sequence ID" value="NC_010815.1"/>
</dbReference>
<protein>
    <recommendedName>
        <fullName evidence="6">Cobyric acid synthase</fullName>
    </recommendedName>
</protein>
<gene>
    <name evidence="6" type="primary">cobQ</name>
    <name evidence="10" type="ordered locus">Glov_3679</name>
</gene>
<evidence type="ECO:0000313" key="11">
    <source>
        <dbReference type="Proteomes" id="UP000002420"/>
    </source>
</evidence>
<feature type="domain" description="Aminotransferase class I/classII large" evidence="7">
    <location>
        <begin position="31"/>
        <end position="354"/>
    </location>
</feature>
<dbReference type="KEGG" id="glo:Glov_3679"/>
<evidence type="ECO:0000313" key="10">
    <source>
        <dbReference type="EMBL" id="ACD97378.1"/>
    </source>
</evidence>
<dbReference type="InterPro" id="IPR029062">
    <property type="entry name" value="Class_I_gatase-like"/>
</dbReference>
<accession>B3EBU6</accession>
<dbReference type="InterPro" id="IPR015424">
    <property type="entry name" value="PyrdxlP-dep_Trfase"/>
</dbReference>
<dbReference type="eggNOG" id="COG0079">
    <property type="taxonomic scope" value="Bacteria"/>
</dbReference>
<evidence type="ECO:0000256" key="6">
    <source>
        <dbReference type="HAMAP-Rule" id="MF_00028"/>
    </source>
</evidence>
<dbReference type="AlphaFoldDB" id="B3EBU6"/>
<dbReference type="Gene3D" id="3.40.50.880">
    <property type="match status" value="1"/>
</dbReference>
<feature type="active site" description="Nucleophile" evidence="6">
    <location>
        <position position="706"/>
    </location>
</feature>
<dbReference type="Pfam" id="PF01656">
    <property type="entry name" value="CbiA"/>
    <property type="match status" value="1"/>
</dbReference>
<dbReference type="PROSITE" id="PS00105">
    <property type="entry name" value="AA_TRANSFER_CLASS_1"/>
    <property type="match status" value="1"/>
</dbReference>
<dbReference type="EMBL" id="CP001090">
    <property type="protein sequence ID" value="ACD97378.1"/>
    <property type="molecule type" value="Genomic_DNA"/>
</dbReference>
<keyword evidence="10" id="KW-0614">Plasmid</keyword>
<dbReference type="CDD" id="cd05389">
    <property type="entry name" value="CobQ_N"/>
    <property type="match status" value="1"/>
</dbReference>
<evidence type="ECO:0000256" key="3">
    <source>
        <dbReference type="ARBA" id="ARBA00022573"/>
    </source>
</evidence>
<dbReference type="NCBIfam" id="NF001989">
    <property type="entry name" value="PRK00784.1"/>
    <property type="match status" value="1"/>
</dbReference>
<dbReference type="InterPro" id="IPR015421">
    <property type="entry name" value="PyrdxlP-dep_Trfase_major"/>
</dbReference>
<feature type="domain" description="CobB/CobQ-like glutamine amidotransferase" evidence="9">
    <location>
        <begin position="626"/>
        <end position="810"/>
    </location>
</feature>
<keyword evidence="3 6" id="KW-0169">Cobalamin biosynthesis</keyword>
<dbReference type="HAMAP" id="MF_00028">
    <property type="entry name" value="CobQ"/>
    <property type="match status" value="1"/>
</dbReference>
<evidence type="ECO:0000256" key="5">
    <source>
        <dbReference type="ARBA" id="ARBA00048531"/>
    </source>
</evidence>
<dbReference type="Gene3D" id="3.40.640.10">
    <property type="entry name" value="Type I PLP-dependent aspartate aminotransferase-like (Major domain)"/>
    <property type="match status" value="1"/>
</dbReference>
<dbReference type="GO" id="GO:0048472">
    <property type="term" value="F:threonine-phosphate decarboxylase activity"/>
    <property type="evidence" value="ECO:0007669"/>
    <property type="project" value="UniProtKB-EC"/>
</dbReference>
<dbReference type="GO" id="GO:0015420">
    <property type="term" value="F:ABC-type vitamin B12 transporter activity"/>
    <property type="evidence" value="ECO:0007669"/>
    <property type="project" value="UniProtKB-UniRule"/>
</dbReference>
<feature type="domain" description="CobQ/CobB/MinD/ParA nucleotide binding" evidence="8">
    <location>
        <begin position="375"/>
        <end position="600"/>
    </location>
</feature>
<dbReference type="UniPathway" id="UPA00148"/>
<dbReference type="PANTHER" id="PTHR21343:SF1">
    <property type="entry name" value="COBYRIC ACID SYNTHASE"/>
    <property type="match status" value="1"/>
</dbReference>
<dbReference type="InterPro" id="IPR004838">
    <property type="entry name" value="NHTrfase_class1_PyrdxlP-BS"/>
</dbReference>
<sequence length="863" mass="93880">MPDQLPHSEQYRHGGNLRALSRLSGRAPHELLDFSANINPLGPPDWLRPLIESRISELVHYPDPEASELVAAISTQHRIPAAELLVGNGATELLHLLPRALGCSSLLLPVPSYSDYEAPARLQGLAVERFTLVPDNDFLLDPQQLAPLLKPGQMVLLGQPNNPTGRTFAAAALRDLAASHPASLFVVDESFIGFTDASQSLQQDRPANLLVVTSLTKLYAIPGLRLGYLTAAEAHIQKLRAFLPTWSVNSLAQAVGARAVQDQDYLQQTRSMVTQQRQQLAQMLGQLPGLTIYPGEANFLLLRLDHSTLDAPQLAEQTLKQGIALRICANFQGLDQRYLRVAVRTETEQQQLCGVLHAILEPTRQRPARRQTPAIMFQGTGSNAGKSILTTALCRILKQDGHDVAPFKAQNMSLNAFVTPQGGEMGRAQALQAQACRLEPDVRMNPVLLKPTSETGSQVILCGKVQGSTDFRSYAQQRQQVWSTVQGCYDELAAEHQVMVLEGAGSPAEVNLKTNDIVNMRMAQYAGAPVLLVGDIDRGGVFASFVGTMELLNEAERHQVAGFVINRFRGDASLLGDALAYTRFHTSKPVLGTVPYLTNLGLPEEDSVTFKQGLLPCGAKDTQLLDIAVLNLPHVANFTDLDPLGQEPDVGLRLVRSAAELGQPDAVLIPGSKNTLADLAWLQQTGLATAILELAQAGQVEIIGICGGFQILGERIGDPLQIESTVGEQQGLGLLAISTVLAEQKTTRQTRCCHIPSGCMLSGYEIHHGITSADQLQPLMSSPDGSLLGAGDNSGLVWGSYLHGLFDADPFRRWWLDRLRQRKGWQVSGVVRACYNLEPALDRLADCVRDSLDMREVYRLLGI</sequence>
<keyword evidence="4 6" id="KW-0315">Glutamine amidotransferase</keyword>
<evidence type="ECO:0000256" key="1">
    <source>
        <dbReference type="ARBA" id="ARBA00003444"/>
    </source>
</evidence>
<dbReference type="CDD" id="cd01750">
    <property type="entry name" value="GATase1_CobQ"/>
    <property type="match status" value="1"/>
</dbReference>
<evidence type="ECO:0000259" key="7">
    <source>
        <dbReference type="Pfam" id="PF00155"/>
    </source>
</evidence>
<feature type="active site" evidence="6">
    <location>
        <position position="803"/>
    </location>
</feature>
<dbReference type="GO" id="GO:0030170">
    <property type="term" value="F:pyridoxal phosphate binding"/>
    <property type="evidence" value="ECO:0007669"/>
    <property type="project" value="InterPro"/>
</dbReference>
<dbReference type="InterPro" id="IPR004459">
    <property type="entry name" value="CobQ_synth"/>
</dbReference>
<dbReference type="InterPro" id="IPR002586">
    <property type="entry name" value="CobQ/CobB/MinD/ParA_Nub-bd_dom"/>
</dbReference>
<proteinExistence type="inferred from homology"/>
<dbReference type="InterPro" id="IPR027417">
    <property type="entry name" value="P-loop_NTPase"/>
</dbReference>
<dbReference type="NCBIfam" id="TIGR01140">
    <property type="entry name" value="L_thr_O3P_dcar"/>
    <property type="match status" value="1"/>
</dbReference>
<organism evidence="10 11">
    <name type="scientific">Trichlorobacter lovleyi (strain ATCC BAA-1151 / DSM 17278 / SZ)</name>
    <name type="common">Geobacter lovleyi</name>
    <dbReference type="NCBI Taxonomy" id="398767"/>
    <lineage>
        <taxon>Bacteria</taxon>
        <taxon>Pseudomonadati</taxon>
        <taxon>Thermodesulfobacteriota</taxon>
        <taxon>Desulfuromonadia</taxon>
        <taxon>Geobacterales</taxon>
        <taxon>Geobacteraceae</taxon>
        <taxon>Trichlorobacter</taxon>
    </lineage>
</organism>
<dbReference type="CDD" id="cd00609">
    <property type="entry name" value="AAT_like"/>
    <property type="match status" value="1"/>
</dbReference>
<dbReference type="PANTHER" id="PTHR21343">
    <property type="entry name" value="DETHIOBIOTIN SYNTHETASE"/>
    <property type="match status" value="1"/>
</dbReference>
<dbReference type="Gene3D" id="3.90.1150.10">
    <property type="entry name" value="Aspartate Aminotransferase, domain 1"/>
    <property type="match status" value="1"/>
</dbReference>
<dbReference type="Gene3D" id="3.40.50.300">
    <property type="entry name" value="P-loop containing nucleotide triphosphate hydrolases"/>
    <property type="match status" value="1"/>
</dbReference>
<dbReference type="SUPFAM" id="SSF52540">
    <property type="entry name" value="P-loop containing nucleoside triphosphate hydrolases"/>
    <property type="match status" value="1"/>
</dbReference>
<dbReference type="InterPro" id="IPR011698">
    <property type="entry name" value="GATase_3"/>
</dbReference>
<dbReference type="InterPro" id="IPR047045">
    <property type="entry name" value="CobQ_N"/>
</dbReference>
<name>B3EBU6_TRIL1</name>
<dbReference type="SUPFAM" id="SSF52317">
    <property type="entry name" value="Class I glutamine amidotransferase-like"/>
    <property type="match status" value="1"/>
</dbReference>
<dbReference type="Pfam" id="PF00155">
    <property type="entry name" value="Aminotran_1_2"/>
    <property type="match status" value="1"/>
</dbReference>
<dbReference type="Proteomes" id="UP000002420">
    <property type="component" value="Plasmid pGLOV01"/>
</dbReference>
<evidence type="ECO:0000256" key="4">
    <source>
        <dbReference type="ARBA" id="ARBA00022962"/>
    </source>
</evidence>
<dbReference type="eggNOG" id="COG1492">
    <property type="taxonomic scope" value="Bacteria"/>
</dbReference>
<comment type="pathway">
    <text evidence="2 6">Cofactor biosynthesis; adenosylcobalamin biosynthesis.</text>
</comment>
<geneLocation type="plasmid" evidence="10 11">
    <name>pGLOV01</name>
</geneLocation>
<evidence type="ECO:0000259" key="8">
    <source>
        <dbReference type="Pfam" id="PF01656"/>
    </source>
</evidence>
<evidence type="ECO:0000256" key="2">
    <source>
        <dbReference type="ARBA" id="ARBA00004953"/>
    </source>
</evidence>
<dbReference type="GO" id="GO:0009236">
    <property type="term" value="P:cobalamin biosynthetic process"/>
    <property type="evidence" value="ECO:0007669"/>
    <property type="project" value="UniProtKB-UniRule"/>
</dbReference>
<comment type="function">
    <text evidence="1">Decarboxylates L-threonine-O-3-phosphate to yield (R)-1-amino-2-propanol O-2-phosphate, the precursor for the linkage between the nucleotide loop and the corrin ring in cobalamin.</text>
</comment>
<reference evidence="10 11" key="1">
    <citation type="submission" date="2008-05" db="EMBL/GenBank/DDBJ databases">
        <title>Complete sequence of plasmid of Geobacter lovleyi SZ.</title>
        <authorList>
            <consortium name="US DOE Joint Genome Institute"/>
            <person name="Lucas S."/>
            <person name="Copeland A."/>
            <person name="Lapidus A."/>
            <person name="Glavina del Rio T."/>
            <person name="Dalin E."/>
            <person name="Tice H."/>
            <person name="Bruce D."/>
            <person name="Goodwin L."/>
            <person name="Pitluck S."/>
            <person name="Chertkov O."/>
            <person name="Meincke L."/>
            <person name="Brettin T."/>
            <person name="Detter J.C."/>
            <person name="Han C."/>
            <person name="Tapia R."/>
            <person name="Kuske C.R."/>
            <person name="Schmutz J."/>
            <person name="Larimer F."/>
            <person name="Land M."/>
            <person name="Hauser L."/>
            <person name="Kyrpides N."/>
            <person name="Mikhailova N."/>
            <person name="Sung Y."/>
            <person name="Fletcher K.E."/>
            <person name="Ritalahti K.M."/>
            <person name="Loeffler F.E."/>
            <person name="Richardson P."/>
        </authorList>
    </citation>
    <scope>NUCLEOTIDE SEQUENCE [LARGE SCALE GENOMIC DNA]</scope>
    <source>
        <strain evidence="11">ATCC BAA-1151 / DSM 17278 / SZ</strain>
        <plasmid evidence="11">Plasmid pGLOV01</plasmid>
    </source>
</reference>
<keyword evidence="11" id="KW-1185">Reference proteome</keyword>
<dbReference type="InterPro" id="IPR033949">
    <property type="entry name" value="CobQ_GATase1"/>
</dbReference>
<dbReference type="HOGENOM" id="CLU_013947_1_1_7"/>
<dbReference type="InterPro" id="IPR015422">
    <property type="entry name" value="PyrdxlP-dep_Trfase_small"/>
</dbReference>
<dbReference type="InterPro" id="IPR005860">
    <property type="entry name" value="CobD"/>
</dbReference>
<dbReference type="InterPro" id="IPR004839">
    <property type="entry name" value="Aminotransferase_I/II_large"/>
</dbReference>
<comment type="similarity">
    <text evidence="6">Belongs to the CobB/CobQ family. CobQ subfamily.</text>
</comment>
<comment type="catalytic activity">
    <reaction evidence="5">
        <text>O-phospho-L-threonine + H(+) = (R)-1-aminopropan-2-yl phosphate + CO2</text>
        <dbReference type="Rhea" id="RHEA:11492"/>
        <dbReference type="ChEBI" id="CHEBI:15378"/>
        <dbReference type="ChEBI" id="CHEBI:16526"/>
        <dbReference type="ChEBI" id="CHEBI:58563"/>
        <dbReference type="ChEBI" id="CHEBI:58675"/>
        <dbReference type="EC" id="4.1.1.81"/>
    </reaction>
</comment>
<evidence type="ECO:0000259" key="9">
    <source>
        <dbReference type="Pfam" id="PF07685"/>
    </source>
</evidence>
<dbReference type="NCBIfam" id="TIGR00313">
    <property type="entry name" value="cobQ"/>
    <property type="match status" value="1"/>
</dbReference>
<dbReference type="SUPFAM" id="SSF53383">
    <property type="entry name" value="PLP-dependent transferases"/>
    <property type="match status" value="1"/>
</dbReference>
<dbReference type="Pfam" id="PF07685">
    <property type="entry name" value="GATase_3"/>
    <property type="match status" value="1"/>
</dbReference>
<dbReference type="PROSITE" id="PS51274">
    <property type="entry name" value="GATASE_COBBQ"/>
    <property type="match status" value="1"/>
</dbReference>
<dbReference type="OrthoDB" id="9808302at2"/>
<comment type="function">
    <text evidence="6">Catalyzes amidations at positions B, D, E, and G on adenosylcobyrinic A,C-diamide. NH(2) groups are provided by glutamine, and one molecule of ATP is hydrogenolyzed for each amidation.</text>
</comment>